<evidence type="ECO:0000259" key="5">
    <source>
        <dbReference type="Pfam" id="PF18335"/>
    </source>
</evidence>
<accession>A0A6L6LVQ3</accession>
<dbReference type="AlphaFoldDB" id="A0A6L6LVQ3"/>
<evidence type="ECO:0000313" key="6">
    <source>
        <dbReference type="EMBL" id="MTS28913.1"/>
    </source>
</evidence>
<dbReference type="Gene3D" id="3.40.50.300">
    <property type="entry name" value="P-loop containing nucleotide triphosphate hydrolases"/>
    <property type="match status" value="2"/>
</dbReference>
<evidence type="ECO:0000256" key="1">
    <source>
        <dbReference type="ARBA" id="ARBA00022741"/>
    </source>
</evidence>
<dbReference type="Pfam" id="PF13538">
    <property type="entry name" value="UvrD_C_2"/>
    <property type="match status" value="1"/>
</dbReference>
<dbReference type="Pfam" id="PF18335">
    <property type="entry name" value="SH3_13"/>
    <property type="match status" value="1"/>
</dbReference>
<feature type="domain" description="UvrD-like helicase C-terminal" evidence="3">
    <location>
        <begin position="701"/>
        <end position="749"/>
    </location>
</feature>
<proteinExistence type="predicted"/>
<dbReference type="InterPro" id="IPR027785">
    <property type="entry name" value="UvrD-like_helicase_C"/>
</dbReference>
<keyword evidence="2" id="KW-0067">ATP-binding</keyword>
<reference evidence="6 7" key="1">
    <citation type="journal article" date="2019" name="Nat. Med.">
        <title>A library of human gut bacterial isolates paired with longitudinal multiomics data enables mechanistic microbiome research.</title>
        <authorList>
            <person name="Poyet M."/>
            <person name="Groussin M."/>
            <person name="Gibbons S.M."/>
            <person name="Avila-Pacheco J."/>
            <person name="Jiang X."/>
            <person name="Kearney S.M."/>
            <person name="Perrotta A.R."/>
            <person name="Berdy B."/>
            <person name="Zhao S."/>
            <person name="Lieberman T.D."/>
            <person name="Swanson P.K."/>
            <person name="Smith M."/>
            <person name="Roesemann S."/>
            <person name="Alexander J.E."/>
            <person name="Rich S.A."/>
            <person name="Livny J."/>
            <person name="Vlamakis H."/>
            <person name="Clish C."/>
            <person name="Bullock K."/>
            <person name="Deik A."/>
            <person name="Scott J."/>
            <person name="Pierce K.A."/>
            <person name="Xavier R.J."/>
            <person name="Alm E.J."/>
        </authorList>
    </citation>
    <scope>NUCLEOTIDE SEQUENCE [LARGE SCALE GENOMIC DNA]</scope>
    <source>
        <strain evidence="6 7">BIOML-A4</strain>
    </source>
</reference>
<evidence type="ECO:0000256" key="2">
    <source>
        <dbReference type="ARBA" id="ARBA00022840"/>
    </source>
</evidence>
<organism evidence="6 7">
    <name type="scientific">Ruthenibacterium lactatiformans</name>
    <dbReference type="NCBI Taxonomy" id="1550024"/>
    <lineage>
        <taxon>Bacteria</taxon>
        <taxon>Bacillati</taxon>
        <taxon>Bacillota</taxon>
        <taxon>Clostridia</taxon>
        <taxon>Eubacteriales</taxon>
        <taxon>Oscillospiraceae</taxon>
        <taxon>Ruthenibacterium</taxon>
    </lineage>
</organism>
<feature type="domain" description="ATP-dependent RecD2 DNA helicase SH3" evidence="5">
    <location>
        <begin position="617"/>
        <end position="682"/>
    </location>
</feature>
<dbReference type="PANTHER" id="PTHR43788:SF6">
    <property type="entry name" value="DNA HELICASE B"/>
    <property type="match status" value="1"/>
</dbReference>
<evidence type="ECO:0000259" key="4">
    <source>
        <dbReference type="Pfam" id="PF14490"/>
    </source>
</evidence>
<dbReference type="Pfam" id="PF13604">
    <property type="entry name" value="AAA_30"/>
    <property type="match status" value="1"/>
</dbReference>
<comment type="caution">
    <text evidence="6">The sequence shown here is derived from an EMBL/GenBank/DDBJ whole genome shotgun (WGS) entry which is preliminary data.</text>
</comment>
<dbReference type="Gene3D" id="1.10.10.2220">
    <property type="match status" value="1"/>
</dbReference>
<dbReference type="InterPro" id="IPR027417">
    <property type="entry name" value="P-loop_NTPase"/>
</dbReference>
<dbReference type="GO" id="GO:0005524">
    <property type="term" value="F:ATP binding"/>
    <property type="evidence" value="ECO:0007669"/>
    <property type="project" value="UniProtKB-KW"/>
</dbReference>
<dbReference type="Proteomes" id="UP000472755">
    <property type="component" value="Unassembled WGS sequence"/>
</dbReference>
<keyword evidence="1" id="KW-0547">Nucleotide-binding</keyword>
<dbReference type="CDD" id="cd18809">
    <property type="entry name" value="SF1_C_RecD"/>
    <property type="match status" value="1"/>
</dbReference>
<sequence length="801" mass="88136">MHGKPAGTRRLICVRKEQHMVSLGETITIRASKFQTRYQTGDGKFAICAFTAKPAEKDKLPDGLRMYGTTAMFLASGRIPESDKGVQFALTGAWVKNKRGAGKKGEEKIFEVSRAVIAVPETENGVAQYISQNCKGYVAKTMAKQLAARYGKDAIRICAHDIDRVRRDFPKLNEKKAEMLATSCRAVLILDDLESLLGDANISRDMLDKIVDAYGDRTVEMAKNNAFQFVDVAGFAVSDKIALAAEMARNDARRIRAGVMESVRGVCKKTGCLCAETDAVLSAAYELLGNEVPAAAVQRECETLCDSYVLVKQGRWLYIKEDFVTERSLADHVARFVSAPADKEAEIEKAFVEWQRENSIVLGTKQAEAVRNLKYRISIVTGGPGTGKTTTLRAIMDVYHKVFPQDPILLMAPTGLAAKRMTDSTHMAADTIHHACGLIPSNNASGFSPAKDCTIRPGFIGIDEMSMVGTHLFGFAMDAIPNRENTRIVLLGDVDQLSPVARGDALRDLIQCGLVKTTVLDCNYRQGADSAITDAAIKIREDRAFGQNICDLRFGEQLLFTDCKRDDLRQEADAVIETVVRQYLDGVAQFGVKGTIVLTPTHFDRGTPAGYLCKDVLNNIIRDKINPDDATKTSCKIGNQVFRTGDRVIQRKNTDDAINGDLGTIVRILNNTDGDMEVEIDFDGKPAHLLYGKKEMRDVELAYAITVHSSQGCEFPMCILPVSMSYGIMLTRAVYYTAITRAKTKLALVGDQAALKRAIDNKRRGVRKSLLGPRIITKAKKYTALNTSQETAMPVQQLMFS</sequence>
<dbReference type="EMBL" id="WMZU01000041">
    <property type="protein sequence ID" value="MTS28913.1"/>
    <property type="molecule type" value="Genomic_DNA"/>
</dbReference>
<dbReference type="Gene3D" id="2.30.30.940">
    <property type="match status" value="1"/>
</dbReference>
<dbReference type="PANTHER" id="PTHR43788">
    <property type="entry name" value="DNA2/NAM7 HELICASE FAMILY MEMBER"/>
    <property type="match status" value="1"/>
</dbReference>
<dbReference type="SUPFAM" id="SSF52540">
    <property type="entry name" value="P-loop containing nucleoside triphosphate hydrolases"/>
    <property type="match status" value="1"/>
</dbReference>
<dbReference type="InterPro" id="IPR029493">
    <property type="entry name" value="RecD2-like_HHH"/>
</dbReference>
<gene>
    <name evidence="6" type="ORF">GMD59_16725</name>
</gene>
<dbReference type="GO" id="GO:0003678">
    <property type="term" value="F:DNA helicase activity"/>
    <property type="evidence" value="ECO:0007669"/>
    <property type="project" value="UniProtKB-ARBA"/>
</dbReference>
<evidence type="ECO:0000259" key="3">
    <source>
        <dbReference type="Pfam" id="PF13538"/>
    </source>
</evidence>
<name>A0A6L6LVQ3_9FIRM</name>
<dbReference type="Pfam" id="PF14490">
    <property type="entry name" value="HHH_RecD2"/>
    <property type="match status" value="1"/>
</dbReference>
<protein>
    <submittedName>
        <fullName evidence="6">AAA family ATPase</fullName>
    </submittedName>
</protein>
<dbReference type="InterPro" id="IPR050534">
    <property type="entry name" value="Coronavir_polyprotein_1ab"/>
</dbReference>
<feature type="domain" description="ATP-dependent RecD2 DNA helicase-like helix-hairpin-helix" evidence="4">
    <location>
        <begin position="196"/>
        <end position="271"/>
    </location>
</feature>
<dbReference type="InterPro" id="IPR041451">
    <property type="entry name" value="RecD2_SH13"/>
</dbReference>
<evidence type="ECO:0000313" key="7">
    <source>
        <dbReference type="Proteomes" id="UP000472755"/>
    </source>
</evidence>